<name>A0A6N8IS26_9BURK</name>
<proteinExistence type="inferred from homology"/>
<dbReference type="AlphaFoldDB" id="A0A6N8IS26"/>
<comment type="caution">
    <text evidence="4">The sequence shown here is derived from an EMBL/GenBank/DDBJ whole genome shotgun (WGS) entry which is preliminary data.</text>
</comment>
<gene>
    <name evidence="4" type="ORF">GON04_09275</name>
</gene>
<dbReference type="RefSeq" id="WP_157397621.1">
    <property type="nucleotide sequence ID" value="NZ_WSEL01000003.1"/>
</dbReference>
<evidence type="ECO:0000313" key="4">
    <source>
        <dbReference type="EMBL" id="MVQ29638.1"/>
    </source>
</evidence>
<feature type="chain" id="PRO_5026838501" evidence="3">
    <location>
        <begin position="23"/>
        <end position="405"/>
    </location>
</feature>
<feature type="signal peptide" evidence="3">
    <location>
        <begin position="1"/>
        <end position="22"/>
    </location>
</feature>
<protein>
    <submittedName>
        <fullName evidence="4">Cobalt-zinc-cadmium resistance protein</fullName>
    </submittedName>
</protein>
<evidence type="ECO:0000256" key="1">
    <source>
        <dbReference type="ARBA" id="ARBA00007613"/>
    </source>
</evidence>
<feature type="coiled-coil region" evidence="2">
    <location>
        <begin position="170"/>
        <end position="199"/>
    </location>
</feature>
<dbReference type="Proteomes" id="UP000469385">
    <property type="component" value="Unassembled WGS sequence"/>
</dbReference>
<sequence length="405" mass="42505">MRNHLLPLGLAAALLSPLASFAQASAGPLTLDQALQLATDRNPTLSAARRDVDAADGALHQAGALRNPTLNASVEDIRRDTRSTTVTLDYPLELGGKRVARVTAAERARDVAQAGLSNARAQLRATVIAAFFQTLVAQERLKLAASSADLAGRAATAVGKRVTAGKVSPVEETRARVDAANAQLEAAEAQAEVEVSRQALAAALGEPELGFTEVTADAAVVPQRPPSPQLLASLDASPALLPGRFEVERRRALVDVERTRARPDVTVSVGAKRDNELGRTQALIGMSIPLPLVDRNQGAIQEAMKLADKAADELQATRLRLGAEVQQASSRLAVARTSAATLRDTVLPAAQSAYEAATKGFEAGKFGFIDVLDAQRSLLAARSRYLNTLAAAHQAATAIDRVVGP</sequence>
<dbReference type="Gene3D" id="1.20.1600.10">
    <property type="entry name" value="Outer membrane efflux proteins (OEP)"/>
    <property type="match status" value="1"/>
</dbReference>
<keyword evidence="3" id="KW-0732">Signal</keyword>
<dbReference type="EMBL" id="WSEL01000003">
    <property type="protein sequence ID" value="MVQ29638.1"/>
    <property type="molecule type" value="Genomic_DNA"/>
</dbReference>
<accession>A0A6N8IS26</accession>
<keyword evidence="2" id="KW-0175">Coiled coil</keyword>
<evidence type="ECO:0000313" key="5">
    <source>
        <dbReference type="Proteomes" id="UP000469385"/>
    </source>
</evidence>
<dbReference type="Pfam" id="PF02321">
    <property type="entry name" value="OEP"/>
    <property type="match status" value="2"/>
</dbReference>
<dbReference type="InterPro" id="IPR010131">
    <property type="entry name" value="MdtP/NodT-like"/>
</dbReference>
<evidence type="ECO:0000256" key="2">
    <source>
        <dbReference type="SAM" id="Coils"/>
    </source>
</evidence>
<dbReference type="SUPFAM" id="SSF56954">
    <property type="entry name" value="Outer membrane efflux proteins (OEP)"/>
    <property type="match status" value="1"/>
</dbReference>
<dbReference type="GO" id="GO:0015562">
    <property type="term" value="F:efflux transmembrane transporter activity"/>
    <property type="evidence" value="ECO:0007669"/>
    <property type="project" value="InterPro"/>
</dbReference>
<organism evidence="4 5">
    <name type="scientific">Ramlibacter pinisoli</name>
    <dbReference type="NCBI Taxonomy" id="2682844"/>
    <lineage>
        <taxon>Bacteria</taxon>
        <taxon>Pseudomonadati</taxon>
        <taxon>Pseudomonadota</taxon>
        <taxon>Betaproteobacteria</taxon>
        <taxon>Burkholderiales</taxon>
        <taxon>Comamonadaceae</taxon>
        <taxon>Ramlibacter</taxon>
    </lineage>
</organism>
<reference evidence="4 5" key="1">
    <citation type="submission" date="2019-12" db="EMBL/GenBank/DDBJ databases">
        <authorList>
            <person name="Huq M.A."/>
        </authorList>
    </citation>
    <scope>NUCLEOTIDE SEQUENCE [LARGE SCALE GENOMIC DNA]</scope>
    <source>
        <strain evidence="4 5">MAH-25</strain>
    </source>
</reference>
<keyword evidence="5" id="KW-1185">Reference proteome</keyword>
<evidence type="ECO:0000256" key="3">
    <source>
        <dbReference type="SAM" id="SignalP"/>
    </source>
</evidence>
<dbReference type="PANTHER" id="PTHR30203">
    <property type="entry name" value="OUTER MEMBRANE CATION EFFLUX PROTEIN"/>
    <property type="match status" value="1"/>
</dbReference>
<dbReference type="InterPro" id="IPR003423">
    <property type="entry name" value="OMP_efflux"/>
</dbReference>
<dbReference type="PANTHER" id="PTHR30203:SF24">
    <property type="entry name" value="BLR4935 PROTEIN"/>
    <property type="match status" value="1"/>
</dbReference>
<comment type="similarity">
    <text evidence="1">Belongs to the outer membrane factor (OMF) (TC 1.B.17) family.</text>
</comment>